<dbReference type="GO" id="GO:0016491">
    <property type="term" value="F:oxidoreductase activity"/>
    <property type="evidence" value="ECO:0007669"/>
    <property type="project" value="InterPro"/>
</dbReference>
<reference evidence="2" key="1">
    <citation type="submission" date="2021-02" db="EMBL/GenBank/DDBJ databases">
        <authorList>
            <person name="Dougan E. K."/>
            <person name="Rhodes N."/>
            <person name="Thang M."/>
            <person name="Chan C."/>
        </authorList>
    </citation>
    <scope>NUCLEOTIDE SEQUENCE</scope>
</reference>
<evidence type="ECO:0000259" key="1">
    <source>
        <dbReference type="Pfam" id="PF00248"/>
    </source>
</evidence>
<accession>A0A812SDT4</accession>
<dbReference type="PRINTS" id="PR00069">
    <property type="entry name" value="ALDKETRDTASE"/>
</dbReference>
<evidence type="ECO:0000313" key="3">
    <source>
        <dbReference type="Proteomes" id="UP000601435"/>
    </source>
</evidence>
<dbReference type="Pfam" id="PF00248">
    <property type="entry name" value="Aldo_ket_red"/>
    <property type="match status" value="2"/>
</dbReference>
<keyword evidence="3" id="KW-1185">Reference proteome</keyword>
<dbReference type="InterPro" id="IPR023210">
    <property type="entry name" value="NADP_OxRdtase_dom"/>
</dbReference>
<dbReference type="Gene3D" id="3.20.20.100">
    <property type="entry name" value="NADP-dependent oxidoreductase domain"/>
    <property type="match status" value="1"/>
</dbReference>
<dbReference type="CDD" id="cd19071">
    <property type="entry name" value="AKR_AKR1-5-like"/>
    <property type="match status" value="1"/>
</dbReference>
<dbReference type="InterPro" id="IPR036812">
    <property type="entry name" value="NAD(P)_OxRdtase_dom_sf"/>
</dbReference>
<dbReference type="PANTHER" id="PTHR43827:SF8">
    <property type="entry name" value="ALDO_KETO REDUCTASE FAMILY PROTEIN"/>
    <property type="match status" value="1"/>
</dbReference>
<dbReference type="EMBL" id="CAJNJA010021586">
    <property type="protein sequence ID" value="CAE7478593.1"/>
    <property type="molecule type" value="Genomic_DNA"/>
</dbReference>
<comment type="caution">
    <text evidence="2">The sequence shown here is derived from an EMBL/GenBank/DDBJ whole genome shotgun (WGS) entry which is preliminary data.</text>
</comment>
<dbReference type="SUPFAM" id="SSF51430">
    <property type="entry name" value="NAD(P)-linked oxidoreductase"/>
    <property type="match status" value="1"/>
</dbReference>
<organism evidence="2 3">
    <name type="scientific">Symbiodinium necroappetens</name>
    <dbReference type="NCBI Taxonomy" id="1628268"/>
    <lineage>
        <taxon>Eukaryota</taxon>
        <taxon>Sar</taxon>
        <taxon>Alveolata</taxon>
        <taxon>Dinophyceae</taxon>
        <taxon>Suessiales</taxon>
        <taxon>Symbiodiniaceae</taxon>
        <taxon>Symbiodinium</taxon>
    </lineage>
</organism>
<evidence type="ECO:0000313" key="2">
    <source>
        <dbReference type="EMBL" id="CAE7478593.1"/>
    </source>
</evidence>
<dbReference type="Proteomes" id="UP000601435">
    <property type="component" value="Unassembled WGS sequence"/>
</dbReference>
<dbReference type="InterPro" id="IPR018170">
    <property type="entry name" value="Aldo/ket_reductase_CS"/>
</dbReference>
<gene>
    <name evidence="2" type="primary">P100/11E</name>
    <name evidence="2" type="ORF">SNEC2469_LOCUS13522</name>
</gene>
<proteinExistence type="predicted"/>
<dbReference type="OrthoDB" id="434761at2759"/>
<dbReference type="PROSITE" id="PS00798">
    <property type="entry name" value="ALDOKETO_REDUCTASE_1"/>
    <property type="match status" value="1"/>
</dbReference>
<name>A0A812SDT4_9DINO</name>
<feature type="domain" description="NADP-dependent oxidoreductase" evidence="1">
    <location>
        <begin position="73"/>
        <end position="253"/>
    </location>
</feature>
<sequence length="448" mass="49805">MQMPIVAQLADIAIAARQLLTDLRPHLQARPPVVLMVPTRPHFGRYWTWPADGRTSLRDAAFTLRTGAKMPAIGFGTWRLWAKDAYQPVRWALEVGYRHIDTAEGYANEAEIGRAILDSGVPRGEIFLATKASSVPKGLADISYASDIFTFQLAQLGTDYVDLYMMHTPPSDPQLLQQVWRIMESFYEQGRARALGVSNCDVRDLQQILEFATVPPAYVQNLFKIYKPGEQIPVEDVVAFAHRNHLVVVGYSVQTEWPHIMVPLQDPHLLTIASHVGRTPSQVLHRWTLQRGVGVIPKSAKRERILENSRLLDFELTDEMMRLLDGLATLSESGASEIKPLQEDVFGLARVSAESAPQVKPNSLGLEDPRDKGFPYAAIRDHLLGDPLALDPDMCRQTCLNEPRCAAWEVCAPISPEAGCGGCYLIGHISTPPMRIPGWHAAVERSPA</sequence>
<feature type="domain" description="NADP-dependent oxidoreductase" evidence="1">
    <location>
        <begin position="269"/>
        <end position="327"/>
    </location>
</feature>
<dbReference type="PANTHER" id="PTHR43827">
    <property type="entry name" value="2,5-DIKETO-D-GLUCONIC ACID REDUCTASE"/>
    <property type="match status" value="1"/>
</dbReference>
<dbReference type="InterPro" id="IPR020471">
    <property type="entry name" value="AKR"/>
</dbReference>
<dbReference type="AlphaFoldDB" id="A0A812SDT4"/>
<protein>
    <submittedName>
        <fullName evidence="2">P100/11E protein</fullName>
    </submittedName>
</protein>